<name>A0A239HE11_9ACTN</name>
<proteinExistence type="predicted"/>
<feature type="transmembrane region" description="Helical" evidence="1">
    <location>
        <begin position="69"/>
        <end position="93"/>
    </location>
</feature>
<dbReference type="Pfam" id="PF10935">
    <property type="entry name" value="DUF2637"/>
    <property type="match status" value="1"/>
</dbReference>
<reference evidence="3" key="1">
    <citation type="submission" date="2017-06" db="EMBL/GenBank/DDBJ databases">
        <authorList>
            <person name="Varghese N."/>
            <person name="Submissions S."/>
        </authorList>
    </citation>
    <scope>NUCLEOTIDE SEQUENCE [LARGE SCALE GENOMIC DNA]</scope>
    <source>
        <strain evidence="3">DSM 44485</strain>
    </source>
</reference>
<keyword evidence="1" id="KW-1133">Transmembrane helix</keyword>
<dbReference type="Proteomes" id="UP000198420">
    <property type="component" value="Unassembled WGS sequence"/>
</dbReference>
<gene>
    <name evidence="2" type="ORF">SAMN06265355_13038</name>
</gene>
<feature type="transmembrane region" description="Helical" evidence="1">
    <location>
        <begin position="105"/>
        <end position="126"/>
    </location>
</feature>
<evidence type="ECO:0008006" key="4">
    <source>
        <dbReference type="Google" id="ProtNLM"/>
    </source>
</evidence>
<dbReference type="EMBL" id="FZNP01000030">
    <property type="protein sequence ID" value="SNS79590.1"/>
    <property type="molecule type" value="Genomic_DNA"/>
</dbReference>
<protein>
    <recommendedName>
        <fullName evidence="4">DUF2637 domain-containing protein</fullName>
    </recommendedName>
</protein>
<feature type="transmembrane region" description="Helical" evidence="1">
    <location>
        <begin position="163"/>
        <end position="183"/>
    </location>
</feature>
<organism evidence="2 3">
    <name type="scientific">Actinomadura mexicana</name>
    <dbReference type="NCBI Taxonomy" id="134959"/>
    <lineage>
        <taxon>Bacteria</taxon>
        <taxon>Bacillati</taxon>
        <taxon>Actinomycetota</taxon>
        <taxon>Actinomycetes</taxon>
        <taxon>Streptosporangiales</taxon>
        <taxon>Thermomonosporaceae</taxon>
        <taxon>Actinomadura</taxon>
    </lineage>
</organism>
<feature type="transmembrane region" description="Helical" evidence="1">
    <location>
        <begin position="138"/>
        <end position="157"/>
    </location>
</feature>
<evidence type="ECO:0000313" key="2">
    <source>
        <dbReference type="EMBL" id="SNS79590.1"/>
    </source>
</evidence>
<sequence length="273" mass="29491">MKPCSVWISNPPQDFSSISRTYHSATPCFTRRVRTWEERFPLRLIGSSDAHSGMPSFSRVFSIWVTDRLIKATTALAVVAVAVVAALISYAHMLDLVRSHGETGATAQLVPFTVDGLIWAASMVILDATRRDRPVPALAVWSLAAGICATVGANVAHGAEHGPIGALVSAWPALALVGSFELLMTLTRHAPSSPASAEGVRTGTERAEPICTEVEQTPAQTMLAEYLASLNGPGWALPQRYLGRQARHRSAQDQADQRRKRGAEFSLRLAAWP</sequence>
<keyword evidence="3" id="KW-1185">Reference proteome</keyword>
<evidence type="ECO:0000313" key="3">
    <source>
        <dbReference type="Proteomes" id="UP000198420"/>
    </source>
</evidence>
<dbReference type="AlphaFoldDB" id="A0A239HE11"/>
<dbReference type="InterPro" id="IPR021235">
    <property type="entry name" value="DUF2637"/>
</dbReference>
<accession>A0A239HE11</accession>
<keyword evidence="1" id="KW-0472">Membrane</keyword>
<evidence type="ECO:0000256" key="1">
    <source>
        <dbReference type="SAM" id="Phobius"/>
    </source>
</evidence>
<keyword evidence="1" id="KW-0812">Transmembrane</keyword>